<sequence length="120" mass="13192">MSKQVDLLQGTLELLILKAVSLGPLHGYGVLLRIVQISGEQLVIQQGSLYPALYRLEASGALTTEWAPSENNRRAKFYTLTPIGQKQLDQEIEQWRQMSRIMGAIIMLATAPEVGAEVAG</sequence>
<dbReference type="Gene3D" id="1.10.10.10">
    <property type="entry name" value="Winged helix-like DNA-binding domain superfamily/Winged helix DNA-binding domain"/>
    <property type="match status" value="1"/>
</dbReference>
<dbReference type="InterPro" id="IPR036390">
    <property type="entry name" value="WH_DNA-bd_sf"/>
</dbReference>
<dbReference type="PANTHER" id="PTHR33169:SF14">
    <property type="entry name" value="TRANSCRIPTIONAL REGULATOR RV3488"/>
    <property type="match status" value="1"/>
</dbReference>
<dbReference type="Proteomes" id="UP000540989">
    <property type="component" value="Unassembled WGS sequence"/>
</dbReference>
<dbReference type="InterPro" id="IPR036388">
    <property type="entry name" value="WH-like_DNA-bd_sf"/>
</dbReference>
<dbReference type="SUPFAM" id="SSF46785">
    <property type="entry name" value="Winged helix' DNA-binding domain"/>
    <property type="match status" value="1"/>
</dbReference>
<dbReference type="PANTHER" id="PTHR33169">
    <property type="entry name" value="PADR-FAMILY TRANSCRIPTIONAL REGULATOR"/>
    <property type="match status" value="1"/>
</dbReference>
<evidence type="ECO:0000313" key="3">
    <source>
        <dbReference type="Proteomes" id="UP000540989"/>
    </source>
</evidence>
<name>A0A7W7ZIX7_9BACT</name>
<proteinExistence type="predicted"/>
<dbReference type="AlphaFoldDB" id="A0A7W7ZIX7"/>
<organism evidence="2 3">
    <name type="scientific">Granulicella aggregans</name>
    <dbReference type="NCBI Taxonomy" id="474949"/>
    <lineage>
        <taxon>Bacteria</taxon>
        <taxon>Pseudomonadati</taxon>
        <taxon>Acidobacteriota</taxon>
        <taxon>Terriglobia</taxon>
        <taxon>Terriglobales</taxon>
        <taxon>Acidobacteriaceae</taxon>
        <taxon>Granulicella</taxon>
    </lineage>
</organism>
<protein>
    <submittedName>
        <fullName evidence="2">Transcriptional regulator</fullName>
    </submittedName>
</protein>
<dbReference type="NCBIfam" id="TIGR03433">
    <property type="entry name" value="padR_acidobact"/>
    <property type="match status" value="1"/>
</dbReference>
<dbReference type="EMBL" id="JACHIP010000016">
    <property type="protein sequence ID" value="MBB5060657.1"/>
    <property type="molecule type" value="Genomic_DNA"/>
</dbReference>
<reference evidence="2 3" key="1">
    <citation type="submission" date="2020-08" db="EMBL/GenBank/DDBJ databases">
        <title>Genomic Encyclopedia of Type Strains, Phase IV (KMG-V): Genome sequencing to study the core and pangenomes of soil and plant-associated prokaryotes.</title>
        <authorList>
            <person name="Whitman W."/>
        </authorList>
    </citation>
    <scope>NUCLEOTIDE SEQUENCE [LARGE SCALE GENOMIC DNA]</scope>
    <source>
        <strain evidence="2 3">M8UP14</strain>
    </source>
</reference>
<evidence type="ECO:0000313" key="2">
    <source>
        <dbReference type="EMBL" id="MBB5060657.1"/>
    </source>
</evidence>
<dbReference type="RefSeq" id="WP_184223070.1">
    <property type="nucleotide sequence ID" value="NZ_JACHIP010000016.1"/>
</dbReference>
<comment type="caution">
    <text evidence="2">The sequence shown here is derived from an EMBL/GenBank/DDBJ whole genome shotgun (WGS) entry which is preliminary data.</text>
</comment>
<dbReference type="InterPro" id="IPR052509">
    <property type="entry name" value="Metal_resp_DNA-bind_regulator"/>
</dbReference>
<dbReference type="InterPro" id="IPR005149">
    <property type="entry name" value="Tscrpt_reg_PadR_N"/>
</dbReference>
<dbReference type="Pfam" id="PF03551">
    <property type="entry name" value="PadR"/>
    <property type="match status" value="1"/>
</dbReference>
<feature type="domain" description="Transcription regulator PadR N-terminal" evidence="1">
    <location>
        <begin position="16"/>
        <end position="89"/>
    </location>
</feature>
<dbReference type="InterPro" id="IPR017799">
    <property type="entry name" value="Tscrpt_reg_PadR_acidobac-type"/>
</dbReference>
<evidence type="ECO:0000259" key="1">
    <source>
        <dbReference type="Pfam" id="PF03551"/>
    </source>
</evidence>
<keyword evidence="3" id="KW-1185">Reference proteome</keyword>
<accession>A0A7W7ZIX7</accession>
<gene>
    <name evidence="2" type="ORF">HDF16_005393</name>
</gene>